<dbReference type="Proteomes" id="UP000547674">
    <property type="component" value="Unassembled WGS sequence"/>
</dbReference>
<reference evidence="8 9" key="1">
    <citation type="submission" date="2020-03" db="EMBL/GenBank/DDBJ databases">
        <title>Metabolic flexibility allows generalist bacteria to become dominant in a frequently disturbed ecosystem.</title>
        <authorList>
            <person name="Chen Y.-J."/>
            <person name="Leung P.M."/>
            <person name="Bay S.K."/>
            <person name="Hugenholtz P."/>
            <person name="Kessler A.J."/>
            <person name="Shelley G."/>
            <person name="Waite D.W."/>
            <person name="Cook P.L."/>
            <person name="Greening C."/>
        </authorList>
    </citation>
    <scope>NUCLEOTIDE SEQUENCE [LARGE SCALE GENOMIC DNA]</scope>
    <source>
        <strain evidence="8">SS_bin_28</strain>
    </source>
</reference>
<evidence type="ECO:0000256" key="1">
    <source>
        <dbReference type="ARBA" id="ARBA00004496"/>
    </source>
</evidence>
<dbReference type="GO" id="GO:0004719">
    <property type="term" value="F:protein-L-isoaspartate (D-aspartate) O-methyltransferase activity"/>
    <property type="evidence" value="ECO:0007669"/>
    <property type="project" value="UniProtKB-UniRule"/>
</dbReference>
<keyword evidence="4 7" id="KW-0489">Methyltransferase</keyword>
<dbReference type="Pfam" id="PF01135">
    <property type="entry name" value="PCMT"/>
    <property type="match status" value="1"/>
</dbReference>
<dbReference type="NCBIfam" id="NF001453">
    <property type="entry name" value="PRK00312.1"/>
    <property type="match status" value="1"/>
</dbReference>
<dbReference type="AlphaFoldDB" id="A0A7Y2EA44"/>
<dbReference type="SUPFAM" id="SSF53335">
    <property type="entry name" value="S-adenosyl-L-methionine-dependent methyltransferases"/>
    <property type="match status" value="1"/>
</dbReference>
<keyword evidence="5 7" id="KW-0808">Transferase</keyword>
<dbReference type="PROSITE" id="PS01279">
    <property type="entry name" value="PCMT"/>
    <property type="match status" value="1"/>
</dbReference>
<proteinExistence type="inferred from homology"/>
<sequence length="223" mass="24122">MPQFEDYPVARKRMVETEVEAKGIKDPRVIKALREVPRHFFVSPALAKTSYGASALPIGSGQTISAPHMVGLMSEALMLKGKEKVLEIGTGSGYQAAVLGKLTRSVISIERIPVLASRAQEKLAALGLDGVIVKVSDGTLGLPSLAPYDRILVTAGGPHVPQALWEQLSPDGILVMPIGTRNEQVLMRFFREGDGFREEQICRCLFVPLVGRDGFEDGPGDSR</sequence>
<dbReference type="CDD" id="cd02440">
    <property type="entry name" value="AdoMet_MTases"/>
    <property type="match status" value="1"/>
</dbReference>
<evidence type="ECO:0000313" key="8">
    <source>
        <dbReference type="EMBL" id="NNF07082.1"/>
    </source>
</evidence>
<evidence type="ECO:0000256" key="7">
    <source>
        <dbReference type="HAMAP-Rule" id="MF_00090"/>
    </source>
</evidence>
<evidence type="ECO:0000256" key="3">
    <source>
        <dbReference type="ARBA" id="ARBA00022490"/>
    </source>
</evidence>
<evidence type="ECO:0000256" key="4">
    <source>
        <dbReference type="ARBA" id="ARBA00022603"/>
    </source>
</evidence>
<comment type="caution">
    <text evidence="8">The sequence shown here is derived from an EMBL/GenBank/DDBJ whole genome shotgun (WGS) entry which is preliminary data.</text>
</comment>
<dbReference type="Gene3D" id="3.40.50.150">
    <property type="entry name" value="Vaccinia Virus protein VP39"/>
    <property type="match status" value="1"/>
</dbReference>
<dbReference type="GO" id="GO:0030091">
    <property type="term" value="P:protein repair"/>
    <property type="evidence" value="ECO:0007669"/>
    <property type="project" value="UniProtKB-UniRule"/>
</dbReference>
<dbReference type="FunFam" id="3.40.50.150:FF:000010">
    <property type="entry name" value="Protein-L-isoaspartate O-methyltransferase"/>
    <property type="match status" value="1"/>
</dbReference>
<protein>
    <recommendedName>
        <fullName evidence="7">Protein-L-isoaspartate O-methyltransferase</fullName>
        <ecNumber evidence="7">2.1.1.77</ecNumber>
    </recommendedName>
    <alternativeName>
        <fullName evidence="7">L-isoaspartyl protein carboxyl methyltransferase</fullName>
    </alternativeName>
    <alternativeName>
        <fullName evidence="7">Protein L-isoaspartyl methyltransferase</fullName>
    </alternativeName>
    <alternativeName>
        <fullName evidence="7">Protein-beta-aspartate methyltransferase</fullName>
        <shortName evidence="7">PIMT</shortName>
    </alternativeName>
</protein>
<name>A0A7Y2EA44_UNCEI</name>
<dbReference type="HAMAP" id="MF_00090">
    <property type="entry name" value="PIMT"/>
    <property type="match status" value="1"/>
</dbReference>
<dbReference type="EMBL" id="JABDJR010000398">
    <property type="protein sequence ID" value="NNF07082.1"/>
    <property type="molecule type" value="Genomic_DNA"/>
</dbReference>
<dbReference type="PANTHER" id="PTHR11579:SF0">
    <property type="entry name" value="PROTEIN-L-ISOASPARTATE(D-ASPARTATE) O-METHYLTRANSFERASE"/>
    <property type="match status" value="1"/>
</dbReference>
<evidence type="ECO:0000256" key="6">
    <source>
        <dbReference type="ARBA" id="ARBA00022691"/>
    </source>
</evidence>
<dbReference type="GO" id="GO:0032259">
    <property type="term" value="P:methylation"/>
    <property type="evidence" value="ECO:0007669"/>
    <property type="project" value="UniProtKB-KW"/>
</dbReference>
<evidence type="ECO:0000313" key="9">
    <source>
        <dbReference type="Proteomes" id="UP000547674"/>
    </source>
</evidence>
<comment type="subcellular location">
    <subcellularLocation>
        <location evidence="1 7">Cytoplasm</location>
    </subcellularLocation>
</comment>
<dbReference type="PANTHER" id="PTHR11579">
    <property type="entry name" value="PROTEIN-L-ISOASPARTATE O-METHYLTRANSFERASE"/>
    <property type="match status" value="1"/>
</dbReference>
<dbReference type="GO" id="GO:0005737">
    <property type="term" value="C:cytoplasm"/>
    <property type="evidence" value="ECO:0007669"/>
    <property type="project" value="UniProtKB-SubCell"/>
</dbReference>
<gene>
    <name evidence="7" type="primary">pcm</name>
    <name evidence="8" type="ORF">HKN21_10000</name>
</gene>
<keyword evidence="6 7" id="KW-0949">S-adenosyl-L-methionine</keyword>
<comment type="catalytic activity">
    <reaction evidence="7">
        <text>[protein]-L-isoaspartate + S-adenosyl-L-methionine = [protein]-L-isoaspartate alpha-methyl ester + S-adenosyl-L-homocysteine</text>
        <dbReference type="Rhea" id="RHEA:12705"/>
        <dbReference type="Rhea" id="RHEA-COMP:12143"/>
        <dbReference type="Rhea" id="RHEA-COMP:12144"/>
        <dbReference type="ChEBI" id="CHEBI:57856"/>
        <dbReference type="ChEBI" id="CHEBI:59789"/>
        <dbReference type="ChEBI" id="CHEBI:90596"/>
        <dbReference type="ChEBI" id="CHEBI:90598"/>
        <dbReference type="EC" id="2.1.1.77"/>
    </reaction>
</comment>
<dbReference type="EC" id="2.1.1.77" evidence="7"/>
<dbReference type="InterPro" id="IPR000682">
    <property type="entry name" value="PCMT"/>
</dbReference>
<evidence type="ECO:0000256" key="5">
    <source>
        <dbReference type="ARBA" id="ARBA00022679"/>
    </source>
</evidence>
<evidence type="ECO:0000256" key="2">
    <source>
        <dbReference type="ARBA" id="ARBA00005369"/>
    </source>
</evidence>
<comment type="function">
    <text evidence="7">Catalyzes the methyl esterification of L-isoaspartyl residues in peptides and proteins that result from spontaneous decomposition of normal L-aspartyl and L-asparaginyl residues. It plays a role in the repair and/or degradation of damaged proteins.</text>
</comment>
<organism evidence="8 9">
    <name type="scientific">Eiseniibacteriota bacterium</name>
    <dbReference type="NCBI Taxonomy" id="2212470"/>
    <lineage>
        <taxon>Bacteria</taxon>
        <taxon>Candidatus Eiseniibacteriota</taxon>
    </lineage>
</organism>
<dbReference type="InterPro" id="IPR029063">
    <property type="entry name" value="SAM-dependent_MTases_sf"/>
</dbReference>
<accession>A0A7Y2EA44</accession>
<comment type="similarity">
    <text evidence="2 7">Belongs to the methyltransferase superfamily. L-isoaspartyl/D-aspartyl protein methyltransferase family.</text>
</comment>
<feature type="active site" evidence="7">
    <location>
        <position position="65"/>
    </location>
</feature>
<dbReference type="NCBIfam" id="TIGR00080">
    <property type="entry name" value="pimt"/>
    <property type="match status" value="1"/>
</dbReference>
<keyword evidence="3 7" id="KW-0963">Cytoplasm</keyword>